<dbReference type="RefSeq" id="WP_043872964.1">
    <property type="nucleotide sequence ID" value="NZ_CCVW01000001.1"/>
</dbReference>
<evidence type="ECO:0000313" key="3">
    <source>
        <dbReference type="Proteomes" id="UP000044071"/>
    </source>
</evidence>
<sequence>MGCIKNVFLTPLFLCAITFKTFANPEIQFNQMIGTQAIGNLHGCGGLCSLDQAADEILELGSRTIKISISSEMMQPNSKEEKTLNKILNMPFDTYFFWWRSNDYWLNGFNDEAAQQEYDATFNFAKKLLTQFQEKEKTFFLGNWEGDWYLLKMTNGKTTEPTQFQADNMAKWLNIRQKAVSDAREQVASKSKIYLYAEVNQVYEEYKHHDKIRMVNAVLPQTDVDYVSYSTYDVQKENESEISNTLDYIESKLKPSKANIMGRRVFIGEMGMQAKIYNYNKEQHEQANRAILLKFLKWQPPYILYWEIRNNEISGQQQEGFWLIDDKDIKWPLWYSLAGLFKEQDKLVRNTKDSSYQNVWQMTIDYLGQQKL</sequence>
<keyword evidence="3" id="KW-1185">Reference proteome</keyword>
<feature type="signal peptide" evidence="1">
    <location>
        <begin position="1"/>
        <end position="23"/>
    </location>
</feature>
<dbReference type="Proteomes" id="UP000044071">
    <property type="component" value="Unassembled WGS sequence"/>
</dbReference>
<proteinExistence type="predicted"/>
<name>A0A078KXF7_9GAMM</name>
<evidence type="ECO:0000256" key="1">
    <source>
        <dbReference type="SAM" id="SignalP"/>
    </source>
</evidence>
<gene>
    <name evidence="2" type="ORF">BN59_00703</name>
</gene>
<reference evidence="2 3" key="1">
    <citation type="submission" date="2014-06" db="EMBL/GenBank/DDBJ databases">
        <authorList>
            <person name="Urmite Genomes Urmite Genomes"/>
        </authorList>
    </citation>
    <scope>NUCLEOTIDE SEQUENCE [LARGE SCALE GENOMIC DNA]</scope>
</reference>
<feature type="chain" id="PRO_5009744075" evidence="1">
    <location>
        <begin position="24"/>
        <end position="372"/>
    </location>
</feature>
<dbReference type="AlphaFoldDB" id="A0A078KXF7"/>
<evidence type="ECO:0000313" key="2">
    <source>
        <dbReference type="EMBL" id="CDZ76434.1"/>
    </source>
</evidence>
<dbReference type="InterPro" id="IPR017853">
    <property type="entry name" value="GH"/>
</dbReference>
<dbReference type="EMBL" id="CCSB01000001">
    <property type="protein sequence ID" value="CDZ76434.1"/>
    <property type="molecule type" value="Genomic_DNA"/>
</dbReference>
<dbReference type="SUPFAM" id="SSF51445">
    <property type="entry name" value="(Trans)glycosidases"/>
    <property type="match status" value="1"/>
</dbReference>
<keyword evidence="1" id="KW-0732">Signal</keyword>
<protein>
    <submittedName>
        <fullName evidence="2">Uncharacterized protein</fullName>
    </submittedName>
</protein>
<organism evidence="2 3">
    <name type="scientific">Legionella massiliensis</name>
    <dbReference type="NCBI Taxonomy" id="1034943"/>
    <lineage>
        <taxon>Bacteria</taxon>
        <taxon>Pseudomonadati</taxon>
        <taxon>Pseudomonadota</taxon>
        <taxon>Gammaproteobacteria</taxon>
        <taxon>Legionellales</taxon>
        <taxon>Legionellaceae</taxon>
        <taxon>Legionella</taxon>
    </lineage>
</organism>
<dbReference type="eggNOG" id="ENOG5031102">
    <property type="taxonomic scope" value="Bacteria"/>
</dbReference>
<dbReference type="OrthoDB" id="9815836at2"/>
<accession>A0A078KXF7</accession>